<evidence type="ECO:0000313" key="1">
    <source>
        <dbReference type="EMBL" id="PUB16268.1"/>
    </source>
</evidence>
<dbReference type="RefSeq" id="WP_108385879.1">
    <property type="nucleotide sequence ID" value="NZ_QBUD01000003.1"/>
</dbReference>
<gene>
    <name evidence="1" type="ORF">C8N45_103122</name>
</gene>
<accession>A0A2T6KJX7</accession>
<reference evidence="1 2" key="1">
    <citation type="submission" date="2018-04" db="EMBL/GenBank/DDBJ databases">
        <title>Genomic Encyclopedia of Archaeal and Bacterial Type Strains, Phase II (KMG-II): from individual species to whole genera.</title>
        <authorList>
            <person name="Goeker M."/>
        </authorList>
    </citation>
    <scope>NUCLEOTIDE SEQUENCE [LARGE SCALE GENOMIC DNA]</scope>
    <source>
        <strain evidence="1 2">DSM 29955</strain>
    </source>
</reference>
<dbReference type="Pfam" id="PF04267">
    <property type="entry name" value="SoxD"/>
    <property type="match status" value="1"/>
</dbReference>
<dbReference type="GO" id="GO:0046653">
    <property type="term" value="P:tetrahydrofolate metabolic process"/>
    <property type="evidence" value="ECO:0007669"/>
    <property type="project" value="InterPro"/>
</dbReference>
<dbReference type="EMBL" id="QBUD01000003">
    <property type="protein sequence ID" value="PUB16268.1"/>
    <property type="molecule type" value="Genomic_DNA"/>
</dbReference>
<dbReference type="InterPro" id="IPR006279">
    <property type="entry name" value="SoxD"/>
</dbReference>
<dbReference type="OrthoDB" id="5420070at2"/>
<name>A0A2T6KJX7_9RHOB</name>
<dbReference type="InterPro" id="IPR038561">
    <property type="entry name" value="SoxD_sf"/>
</dbReference>
<keyword evidence="2" id="KW-1185">Reference proteome</keyword>
<protein>
    <submittedName>
        <fullName evidence="1">Sarcosine oxidase subunit delta</fullName>
    </submittedName>
</protein>
<proteinExistence type="predicted"/>
<evidence type="ECO:0000313" key="2">
    <source>
        <dbReference type="Proteomes" id="UP000244523"/>
    </source>
</evidence>
<organism evidence="1 2">
    <name type="scientific">Yoonia sediminilitoris</name>
    <dbReference type="NCBI Taxonomy" id="1286148"/>
    <lineage>
        <taxon>Bacteria</taxon>
        <taxon>Pseudomonadati</taxon>
        <taxon>Pseudomonadota</taxon>
        <taxon>Alphaproteobacteria</taxon>
        <taxon>Rhodobacterales</taxon>
        <taxon>Paracoccaceae</taxon>
        <taxon>Yoonia</taxon>
    </lineage>
</organism>
<dbReference type="Gene3D" id="3.30.2270.10">
    <property type="entry name" value="Folate-binding superfamily"/>
    <property type="match status" value="1"/>
</dbReference>
<sequence length="88" mass="10235">MQRFPCPFCGLRDEREFSYVGDFGKVRPDTKARVSDAEWAAYLYDQKNPKGQSTEIWVHLPCQEYFKMTRDTVSMDVIDAAPLRKPAQ</sequence>
<dbReference type="GO" id="GO:0008115">
    <property type="term" value="F:sarcosine oxidase activity"/>
    <property type="evidence" value="ECO:0007669"/>
    <property type="project" value="InterPro"/>
</dbReference>
<comment type="caution">
    <text evidence="1">The sequence shown here is derived from an EMBL/GenBank/DDBJ whole genome shotgun (WGS) entry which is preliminary data.</text>
</comment>
<dbReference type="Proteomes" id="UP000244523">
    <property type="component" value="Unassembled WGS sequence"/>
</dbReference>
<dbReference type="AlphaFoldDB" id="A0A2T6KJX7"/>